<evidence type="ECO:0000259" key="3">
    <source>
        <dbReference type="PROSITE" id="PS50240"/>
    </source>
</evidence>
<dbReference type="SMART" id="SM00020">
    <property type="entry name" value="Tryp_SPc"/>
    <property type="match status" value="1"/>
</dbReference>
<dbReference type="PROSITE" id="PS00134">
    <property type="entry name" value="TRYPSIN_HIS"/>
    <property type="match status" value="1"/>
</dbReference>
<evidence type="ECO:0000256" key="2">
    <source>
        <dbReference type="RuleBase" id="RU363034"/>
    </source>
</evidence>
<dbReference type="AlphaFoldDB" id="A0A4P9ZXW9"/>
<evidence type="ECO:0000313" key="4">
    <source>
        <dbReference type="EMBL" id="RKP38526.1"/>
    </source>
</evidence>
<organism evidence="4 5">
    <name type="scientific">Dimargaris cristalligena</name>
    <dbReference type="NCBI Taxonomy" id="215637"/>
    <lineage>
        <taxon>Eukaryota</taxon>
        <taxon>Fungi</taxon>
        <taxon>Fungi incertae sedis</taxon>
        <taxon>Zoopagomycota</taxon>
        <taxon>Kickxellomycotina</taxon>
        <taxon>Dimargaritomycetes</taxon>
        <taxon>Dimargaritales</taxon>
        <taxon>Dimargaritaceae</taxon>
        <taxon>Dimargaris</taxon>
    </lineage>
</organism>
<dbReference type="Proteomes" id="UP000268162">
    <property type="component" value="Unassembled WGS sequence"/>
</dbReference>
<dbReference type="PROSITE" id="PS50240">
    <property type="entry name" value="TRYPSIN_DOM"/>
    <property type="match status" value="1"/>
</dbReference>
<dbReference type="PROSITE" id="PS00135">
    <property type="entry name" value="TRYPSIN_SER"/>
    <property type="match status" value="1"/>
</dbReference>
<dbReference type="EMBL" id="ML002358">
    <property type="protein sequence ID" value="RKP38526.1"/>
    <property type="molecule type" value="Genomic_DNA"/>
</dbReference>
<dbReference type="InterPro" id="IPR033116">
    <property type="entry name" value="TRYPSIN_SER"/>
</dbReference>
<accession>A0A4P9ZXW9</accession>
<dbReference type="InterPro" id="IPR001254">
    <property type="entry name" value="Trypsin_dom"/>
</dbReference>
<dbReference type="InterPro" id="IPR018114">
    <property type="entry name" value="TRYPSIN_HIS"/>
</dbReference>
<name>A0A4P9ZXW9_9FUNG</name>
<dbReference type="FunFam" id="2.40.10.10:FF:000068">
    <property type="entry name" value="transmembrane protease serine 2"/>
    <property type="match status" value="1"/>
</dbReference>
<keyword evidence="5" id="KW-1185">Reference proteome</keyword>
<dbReference type="CDD" id="cd00190">
    <property type="entry name" value="Tryp_SPc"/>
    <property type="match status" value="1"/>
</dbReference>
<keyword evidence="2" id="KW-0720">Serine protease</keyword>
<evidence type="ECO:0000313" key="5">
    <source>
        <dbReference type="Proteomes" id="UP000268162"/>
    </source>
</evidence>
<feature type="domain" description="Peptidase S1" evidence="3">
    <location>
        <begin position="1"/>
        <end position="236"/>
    </location>
</feature>
<dbReference type="Gene3D" id="2.40.10.10">
    <property type="entry name" value="Trypsin-like serine proteases"/>
    <property type="match status" value="1"/>
</dbReference>
<dbReference type="SUPFAM" id="SSF50494">
    <property type="entry name" value="Trypsin-like serine proteases"/>
    <property type="match status" value="1"/>
</dbReference>
<dbReference type="PRINTS" id="PR00722">
    <property type="entry name" value="CHYMOTRYPSIN"/>
</dbReference>
<keyword evidence="2" id="KW-0378">Hydrolase</keyword>
<dbReference type="InterPro" id="IPR001314">
    <property type="entry name" value="Peptidase_S1A"/>
</dbReference>
<sequence length="236" mass="25579">VVKGRSFPFMSMLTIVMDESSFLCGASLLSKDYLITAAHCVTNNGIPVSARSVTVGVGSNDAQDLRSYKVNRIHVHPDYDYENVVNDLALIRLRRPLDFDSGPEKIGTVAIAKEDLRDNEVFTAIGWGKTSSTGDISSSLREVNVTTGPSDACKAANPEFDGEDGRQICTAKNKNHDTCQGDSGGPLLLPVGPKDYQLAGITSYGYAPSDPNIICGTDSVVAYYTHVKYYIKWISE</sequence>
<feature type="non-terminal residue" evidence="4">
    <location>
        <position position="236"/>
    </location>
</feature>
<proteinExistence type="predicted"/>
<dbReference type="STRING" id="215637.A0A4P9ZXW9"/>
<dbReference type="GO" id="GO:0006508">
    <property type="term" value="P:proteolysis"/>
    <property type="evidence" value="ECO:0007669"/>
    <property type="project" value="UniProtKB-KW"/>
</dbReference>
<keyword evidence="2" id="KW-0645">Protease</keyword>
<reference evidence="5" key="1">
    <citation type="journal article" date="2018" name="Nat. Microbiol.">
        <title>Leveraging single-cell genomics to expand the fungal tree of life.</title>
        <authorList>
            <person name="Ahrendt S.R."/>
            <person name="Quandt C.A."/>
            <person name="Ciobanu D."/>
            <person name="Clum A."/>
            <person name="Salamov A."/>
            <person name="Andreopoulos B."/>
            <person name="Cheng J.F."/>
            <person name="Woyke T."/>
            <person name="Pelin A."/>
            <person name="Henrissat B."/>
            <person name="Reynolds N.K."/>
            <person name="Benny G.L."/>
            <person name="Smith M.E."/>
            <person name="James T.Y."/>
            <person name="Grigoriev I.V."/>
        </authorList>
    </citation>
    <scope>NUCLEOTIDE SEQUENCE [LARGE SCALE GENOMIC DNA]</scope>
    <source>
        <strain evidence="5">RSA 468</strain>
    </source>
</reference>
<dbReference type="Pfam" id="PF00089">
    <property type="entry name" value="Trypsin"/>
    <property type="match status" value="1"/>
</dbReference>
<keyword evidence="1" id="KW-1015">Disulfide bond</keyword>
<dbReference type="GO" id="GO:0004252">
    <property type="term" value="F:serine-type endopeptidase activity"/>
    <property type="evidence" value="ECO:0007669"/>
    <property type="project" value="InterPro"/>
</dbReference>
<dbReference type="InterPro" id="IPR051487">
    <property type="entry name" value="Ser/Thr_Proteases_Immune/Dev"/>
</dbReference>
<dbReference type="InterPro" id="IPR043504">
    <property type="entry name" value="Peptidase_S1_PA_chymotrypsin"/>
</dbReference>
<protein>
    <submittedName>
        <fullName evidence="4">Trypsin-like cysteine/serine peptidase domain-containing protein</fullName>
    </submittedName>
</protein>
<gene>
    <name evidence="4" type="ORF">BJ085DRAFT_2035</name>
</gene>
<dbReference type="PANTHER" id="PTHR24256">
    <property type="entry name" value="TRYPTASE-RELATED"/>
    <property type="match status" value="1"/>
</dbReference>
<evidence type="ECO:0000256" key="1">
    <source>
        <dbReference type="ARBA" id="ARBA00023157"/>
    </source>
</evidence>
<dbReference type="InterPro" id="IPR009003">
    <property type="entry name" value="Peptidase_S1_PA"/>
</dbReference>
<feature type="non-terminal residue" evidence="4">
    <location>
        <position position="1"/>
    </location>
</feature>